<dbReference type="InterPro" id="IPR036398">
    <property type="entry name" value="CA_dom_sf"/>
</dbReference>
<evidence type="ECO:0000256" key="7">
    <source>
        <dbReference type="SAM" id="SignalP"/>
    </source>
</evidence>
<evidence type="ECO:0000256" key="5">
    <source>
        <dbReference type="ARBA" id="ARBA00023239"/>
    </source>
</evidence>
<evidence type="ECO:0000256" key="6">
    <source>
        <dbReference type="ARBA" id="ARBA00048348"/>
    </source>
</evidence>
<protein>
    <recommendedName>
        <fullName evidence="2">carbonic anhydrase</fullName>
        <ecNumber evidence="2">4.2.1.1</ecNumber>
    </recommendedName>
</protein>
<dbReference type="PROSITE" id="PS51144">
    <property type="entry name" value="ALPHA_CA_2"/>
    <property type="match status" value="1"/>
</dbReference>
<evidence type="ECO:0000313" key="10">
    <source>
        <dbReference type="Proteomes" id="UP000541535"/>
    </source>
</evidence>
<dbReference type="Gene3D" id="3.10.200.10">
    <property type="entry name" value="Alpha carbonic anhydrase"/>
    <property type="match status" value="1"/>
</dbReference>
<dbReference type="Pfam" id="PF00194">
    <property type="entry name" value="Carb_anhydrase"/>
    <property type="match status" value="1"/>
</dbReference>
<dbReference type="AlphaFoldDB" id="A0A7W5BDX6"/>
<dbReference type="PANTHER" id="PTHR18952">
    <property type="entry name" value="CARBONIC ANHYDRASE"/>
    <property type="match status" value="1"/>
</dbReference>
<keyword evidence="7" id="KW-0732">Signal</keyword>
<comment type="similarity">
    <text evidence="1">Belongs to the alpha-carbonic anhydrase family.</text>
</comment>
<dbReference type="InterPro" id="IPR023561">
    <property type="entry name" value="Carbonic_anhydrase_a-class"/>
</dbReference>
<accession>A0A7W5BDX6</accession>
<keyword evidence="3" id="KW-0479">Metal-binding</keyword>
<feature type="chain" id="PRO_5030747576" description="carbonic anhydrase" evidence="7">
    <location>
        <begin position="24"/>
        <end position="252"/>
    </location>
</feature>
<dbReference type="SUPFAM" id="SSF51069">
    <property type="entry name" value="Carbonic anhydrase"/>
    <property type="match status" value="1"/>
</dbReference>
<organism evidence="9 10">
    <name type="scientific">Pseudoduganella violacea</name>
    <dbReference type="NCBI Taxonomy" id="1715466"/>
    <lineage>
        <taxon>Bacteria</taxon>
        <taxon>Pseudomonadati</taxon>
        <taxon>Pseudomonadota</taxon>
        <taxon>Betaproteobacteria</taxon>
        <taxon>Burkholderiales</taxon>
        <taxon>Oxalobacteraceae</taxon>
        <taxon>Telluria group</taxon>
        <taxon>Pseudoduganella</taxon>
    </lineage>
</organism>
<evidence type="ECO:0000313" key="9">
    <source>
        <dbReference type="EMBL" id="MBB3121437.1"/>
    </source>
</evidence>
<dbReference type="GO" id="GO:0008270">
    <property type="term" value="F:zinc ion binding"/>
    <property type="evidence" value="ECO:0007669"/>
    <property type="project" value="InterPro"/>
</dbReference>
<dbReference type="InterPro" id="IPR041891">
    <property type="entry name" value="Alpha_CA_prokaryot-like"/>
</dbReference>
<name>A0A7W5BDX6_9BURK</name>
<dbReference type="GO" id="GO:0004089">
    <property type="term" value="F:carbonate dehydratase activity"/>
    <property type="evidence" value="ECO:0007669"/>
    <property type="project" value="UniProtKB-EC"/>
</dbReference>
<feature type="signal peptide" evidence="7">
    <location>
        <begin position="1"/>
        <end position="23"/>
    </location>
</feature>
<evidence type="ECO:0000256" key="1">
    <source>
        <dbReference type="ARBA" id="ARBA00010718"/>
    </source>
</evidence>
<dbReference type="RefSeq" id="WP_183443150.1">
    <property type="nucleotide sequence ID" value="NZ_JACHXD010000016.1"/>
</dbReference>
<dbReference type="Proteomes" id="UP000541535">
    <property type="component" value="Unassembled WGS sequence"/>
</dbReference>
<dbReference type="InterPro" id="IPR001148">
    <property type="entry name" value="CA_dom"/>
</dbReference>
<dbReference type="EMBL" id="JACHXD010000016">
    <property type="protein sequence ID" value="MBB3121437.1"/>
    <property type="molecule type" value="Genomic_DNA"/>
</dbReference>
<dbReference type="EC" id="4.2.1.1" evidence="2"/>
<dbReference type="CDD" id="cd03124">
    <property type="entry name" value="alpha_CA_prokaryotic_like"/>
    <property type="match status" value="1"/>
</dbReference>
<keyword evidence="5 9" id="KW-0456">Lyase</keyword>
<keyword evidence="10" id="KW-1185">Reference proteome</keyword>
<evidence type="ECO:0000259" key="8">
    <source>
        <dbReference type="PROSITE" id="PS51144"/>
    </source>
</evidence>
<comment type="catalytic activity">
    <reaction evidence="6">
        <text>hydrogencarbonate + H(+) = CO2 + H2O</text>
        <dbReference type="Rhea" id="RHEA:10748"/>
        <dbReference type="ChEBI" id="CHEBI:15377"/>
        <dbReference type="ChEBI" id="CHEBI:15378"/>
        <dbReference type="ChEBI" id="CHEBI:16526"/>
        <dbReference type="ChEBI" id="CHEBI:17544"/>
        <dbReference type="EC" id="4.2.1.1"/>
    </reaction>
</comment>
<evidence type="ECO:0000256" key="2">
    <source>
        <dbReference type="ARBA" id="ARBA00012925"/>
    </source>
</evidence>
<dbReference type="SMART" id="SM01057">
    <property type="entry name" value="Carb_anhydrase"/>
    <property type="match status" value="1"/>
</dbReference>
<comment type="caution">
    <text evidence="9">The sequence shown here is derived from an EMBL/GenBank/DDBJ whole genome shotgun (WGS) entry which is preliminary data.</text>
</comment>
<dbReference type="PANTHER" id="PTHR18952:SF265">
    <property type="entry name" value="CARBONIC ANHYDRASE"/>
    <property type="match status" value="1"/>
</dbReference>
<evidence type="ECO:0000256" key="4">
    <source>
        <dbReference type="ARBA" id="ARBA00022833"/>
    </source>
</evidence>
<evidence type="ECO:0000256" key="3">
    <source>
        <dbReference type="ARBA" id="ARBA00022723"/>
    </source>
</evidence>
<feature type="domain" description="Alpha-carbonic anhydrase" evidence="8">
    <location>
        <begin position="30"/>
        <end position="252"/>
    </location>
</feature>
<sequence>MKPLSIVGALLCAAALLPSHAFAADKGQGHSWAYEGKQGPKHWSELNDDYKTCKLGHHQSPIDIRKTSKAELPKIEFDYKPATPRILDNGHTVQVNFGAGSGITLDGKRYELLQFHFHNPSEESINGKRYGMVAHLVHKSADNKLAVVAVLFKNGKENPLIKTLWSQIPSEKNKEVELTSDFDLKSLLPEQQGYYNFAGSLTTPPCSEEVNWLVLKQPVEISSQQLTQFSKIYPHNARPLQALNGRVVKESM</sequence>
<proteinExistence type="inferred from homology"/>
<gene>
    <name evidence="9" type="ORF">FHS03_004515</name>
</gene>
<reference evidence="9 10" key="1">
    <citation type="submission" date="2020-08" db="EMBL/GenBank/DDBJ databases">
        <title>Genomic Encyclopedia of Type Strains, Phase III (KMG-III): the genomes of soil and plant-associated and newly described type strains.</title>
        <authorList>
            <person name="Whitman W."/>
        </authorList>
    </citation>
    <scope>NUCLEOTIDE SEQUENCE [LARGE SCALE GENOMIC DNA]</scope>
    <source>
        <strain evidence="9 10">CECT 8897</strain>
    </source>
</reference>
<keyword evidence="4" id="KW-0862">Zinc</keyword>